<protein>
    <recommendedName>
        <fullName evidence="5">DUF3696 domain-containing protein</fullName>
    </recommendedName>
</protein>
<dbReference type="PANTHER" id="PTHR43581">
    <property type="entry name" value="ATP/GTP PHOSPHATASE"/>
    <property type="match status" value="1"/>
</dbReference>
<evidence type="ECO:0000313" key="3">
    <source>
        <dbReference type="EMBL" id="SLM48408.1"/>
    </source>
</evidence>
<dbReference type="EMBL" id="LT828648">
    <property type="protein sequence ID" value="SLM48408.1"/>
    <property type="molecule type" value="Genomic_DNA"/>
</dbReference>
<feature type="domain" description="ATPase AAA-type core" evidence="2">
    <location>
        <begin position="479"/>
        <end position="548"/>
    </location>
</feature>
<keyword evidence="4" id="KW-1185">Reference proteome</keyword>
<dbReference type="Proteomes" id="UP000192042">
    <property type="component" value="Chromosome I"/>
</dbReference>
<dbReference type="Pfam" id="PF13304">
    <property type="entry name" value="AAA_21"/>
    <property type="match status" value="1"/>
</dbReference>
<organism evidence="3 4">
    <name type="scientific">Nitrospira japonica</name>
    <dbReference type="NCBI Taxonomy" id="1325564"/>
    <lineage>
        <taxon>Bacteria</taxon>
        <taxon>Pseudomonadati</taxon>
        <taxon>Nitrospirota</taxon>
        <taxon>Nitrospiria</taxon>
        <taxon>Nitrospirales</taxon>
        <taxon>Nitrospiraceae</taxon>
        <taxon>Nitrospira</taxon>
    </lineage>
</organism>
<accession>A0A1W1I5V9</accession>
<sequence length="625" mass="70345">MIQKWRLHNFKSVYDPTELSFLPLTVFAGANSSGKSTFIQSMLLVTQTIDNQVFSKPIVLNGHITRLGTFEDLASSNSGKKDISIGFTLEFTEQRVTGRGEIVKGRRILRRPELSGATVDCDFAFSAEAKDESKEILQLQPLLTYCRMSARIADAPEANSVVLRRLNKPIEDRIKELGLNSKSVPPNELIALAYEVVEPKSFKSRRFGFRLPIRSKAVGAHLSHFLPTSLSMAYDSVEEYAKQIVNNFSSEEPATFDEDDAPYLSIPFLEKLRDILNSGAQLKVPDLTEVRSRRLEASLQELHQELTPSNLLKSISYFGQRRFRALVEPHEEELIQLSKGNSSANRTLTSFPLGEELSGIHHQIRMLFSEAFKYLGPLRDEPKAVYPMEGVTDPSDVGLKGQHTAAVLDLYKNSPIRYIPSSCFKKPGTAMEPKIAALKDAIQDWLSYLTVVTQFRTRDRGIFGHELQVATGGAQDLHNLSHVGVGVSQVLPILVMSLLADSGSVLVFEQPEIHLNPKVQSLLADFMLSMALLQKQCIVETHSEYLINRLRYRAAVDTDDKLSNLMRVYFVENEEGRSKYRELRINRYGAIDDWPHGFFDESPREAEQILRAAMAKRLGIDRKNA</sequence>
<dbReference type="STRING" id="1325564.NSJP_2236"/>
<dbReference type="InterPro" id="IPR027417">
    <property type="entry name" value="P-loop_NTPase"/>
</dbReference>
<dbReference type="KEGG" id="nja:NSJP_2236"/>
<gene>
    <name evidence="3" type="ORF">NSJP_2236</name>
</gene>
<evidence type="ECO:0008006" key="5">
    <source>
        <dbReference type="Google" id="ProtNLM"/>
    </source>
</evidence>
<dbReference type="AlphaFoldDB" id="A0A1W1I5V9"/>
<proteinExistence type="predicted"/>
<dbReference type="RefSeq" id="WP_080886793.1">
    <property type="nucleotide sequence ID" value="NZ_LT828648.1"/>
</dbReference>
<dbReference type="InterPro" id="IPR022532">
    <property type="entry name" value="DUF3696"/>
</dbReference>
<name>A0A1W1I5V9_9BACT</name>
<dbReference type="SUPFAM" id="SSF52540">
    <property type="entry name" value="P-loop containing nucleoside triphosphate hydrolases"/>
    <property type="match status" value="1"/>
</dbReference>
<dbReference type="OrthoDB" id="3322489at2"/>
<dbReference type="PANTHER" id="PTHR43581:SF2">
    <property type="entry name" value="EXCINUCLEASE ATPASE SUBUNIT"/>
    <property type="match status" value="1"/>
</dbReference>
<feature type="domain" description="DUF3696" evidence="1">
    <location>
        <begin position="568"/>
        <end position="607"/>
    </location>
</feature>
<dbReference type="InterPro" id="IPR003959">
    <property type="entry name" value="ATPase_AAA_core"/>
</dbReference>
<reference evidence="3 4" key="1">
    <citation type="submission" date="2017-03" db="EMBL/GenBank/DDBJ databases">
        <authorList>
            <person name="Afonso C.L."/>
            <person name="Miller P.J."/>
            <person name="Scott M.A."/>
            <person name="Spackman E."/>
            <person name="Goraichik I."/>
            <person name="Dimitrov K.M."/>
            <person name="Suarez D.L."/>
            <person name="Swayne D.E."/>
        </authorList>
    </citation>
    <scope>NUCLEOTIDE SEQUENCE [LARGE SCALE GENOMIC DNA]</scope>
    <source>
        <strain evidence="3">Genome sequencing of Nitrospira japonica strain NJ11</strain>
    </source>
</reference>
<dbReference type="Gene3D" id="3.40.50.300">
    <property type="entry name" value="P-loop containing nucleotide triphosphate hydrolases"/>
    <property type="match status" value="2"/>
</dbReference>
<evidence type="ECO:0000313" key="4">
    <source>
        <dbReference type="Proteomes" id="UP000192042"/>
    </source>
</evidence>
<dbReference type="InterPro" id="IPR051396">
    <property type="entry name" value="Bact_Antivir_Def_Nuclease"/>
</dbReference>
<dbReference type="Pfam" id="PF12476">
    <property type="entry name" value="DUF3696"/>
    <property type="match status" value="1"/>
</dbReference>
<evidence type="ECO:0000259" key="1">
    <source>
        <dbReference type="Pfam" id="PF12476"/>
    </source>
</evidence>
<evidence type="ECO:0000259" key="2">
    <source>
        <dbReference type="Pfam" id="PF13304"/>
    </source>
</evidence>